<gene>
    <name evidence="2" type="ORF">UCREL1_4493</name>
</gene>
<evidence type="ECO:0000256" key="1">
    <source>
        <dbReference type="ARBA" id="ARBA00023239"/>
    </source>
</evidence>
<dbReference type="HOGENOM" id="CLU_049343_0_2_1"/>
<dbReference type="OMA" id="FHFAMNE"/>
<dbReference type="AlphaFoldDB" id="M7SPX1"/>
<sequence>MASRAFPPGIHPPSLTWFKDNEAQDIDWDLQRKHLQFLVESGVQGIVLAGTNGEAATLTRDEKAQLIRLTREVAAQGNRADLPITVGCNGFSTQAVIADTKAAHEAGADFVLVLTPSFFHFAMNEDALADASPIPVLIYNFPGVVAGIDVNSEMLAKLGAHKNIVGVKLTCGGIAKVARIKAQYEPREFAAIAGQSDWLLPALTVGAIGTVTGVGNLYPRLAEASAAQIKLAEVEWGFGKGGINGTKWVVAKYLGYPEASCHCRRPYPKFADPKKQSWITDVVKPLESVEASLR</sequence>
<accession>M7SPX1</accession>
<dbReference type="EMBL" id="KB706234">
    <property type="protein sequence ID" value="EMR68499.1"/>
    <property type="molecule type" value="Genomic_DNA"/>
</dbReference>
<protein>
    <submittedName>
        <fullName evidence="2">Putative dihydrodipicolinate synthetase family protein</fullName>
    </submittedName>
</protein>
<evidence type="ECO:0000313" key="2">
    <source>
        <dbReference type="EMBL" id="EMR68499.1"/>
    </source>
</evidence>
<dbReference type="Gene3D" id="3.20.20.70">
    <property type="entry name" value="Aldolase class I"/>
    <property type="match status" value="1"/>
</dbReference>
<dbReference type="STRING" id="1287681.M7SPX1"/>
<dbReference type="CDD" id="cd00408">
    <property type="entry name" value="DHDPS-like"/>
    <property type="match status" value="1"/>
</dbReference>
<dbReference type="Proteomes" id="UP000012174">
    <property type="component" value="Unassembled WGS sequence"/>
</dbReference>
<dbReference type="PANTHER" id="PTHR12128:SF66">
    <property type="entry name" value="4-HYDROXY-2-OXOGLUTARATE ALDOLASE, MITOCHONDRIAL"/>
    <property type="match status" value="1"/>
</dbReference>
<dbReference type="SUPFAM" id="SSF51569">
    <property type="entry name" value="Aldolase"/>
    <property type="match status" value="1"/>
</dbReference>
<organism evidence="2 3">
    <name type="scientific">Eutypa lata (strain UCR-EL1)</name>
    <name type="common">Grapevine dieback disease fungus</name>
    <name type="synonym">Eutypa armeniacae</name>
    <dbReference type="NCBI Taxonomy" id="1287681"/>
    <lineage>
        <taxon>Eukaryota</taxon>
        <taxon>Fungi</taxon>
        <taxon>Dikarya</taxon>
        <taxon>Ascomycota</taxon>
        <taxon>Pezizomycotina</taxon>
        <taxon>Sordariomycetes</taxon>
        <taxon>Xylariomycetidae</taxon>
        <taxon>Xylariales</taxon>
        <taxon>Diatrypaceae</taxon>
        <taxon>Eutypa</taxon>
    </lineage>
</organism>
<dbReference type="SMART" id="SM01130">
    <property type="entry name" value="DHDPS"/>
    <property type="match status" value="1"/>
</dbReference>
<dbReference type="InterPro" id="IPR013785">
    <property type="entry name" value="Aldolase_TIM"/>
</dbReference>
<keyword evidence="1" id="KW-0456">Lyase</keyword>
<dbReference type="OrthoDB" id="191315at2759"/>
<dbReference type="PANTHER" id="PTHR12128">
    <property type="entry name" value="DIHYDRODIPICOLINATE SYNTHASE"/>
    <property type="match status" value="1"/>
</dbReference>
<dbReference type="GO" id="GO:0008840">
    <property type="term" value="F:4-hydroxy-tetrahydrodipicolinate synthase activity"/>
    <property type="evidence" value="ECO:0007669"/>
    <property type="project" value="TreeGrafter"/>
</dbReference>
<dbReference type="Pfam" id="PF00701">
    <property type="entry name" value="DHDPS"/>
    <property type="match status" value="1"/>
</dbReference>
<evidence type="ECO:0000313" key="3">
    <source>
        <dbReference type="Proteomes" id="UP000012174"/>
    </source>
</evidence>
<dbReference type="KEGG" id="ela:UCREL1_4493"/>
<reference evidence="3" key="1">
    <citation type="journal article" date="2013" name="Genome Announc.">
        <title>Draft genome sequence of the grapevine dieback fungus Eutypa lata UCR-EL1.</title>
        <authorList>
            <person name="Blanco-Ulate B."/>
            <person name="Rolshausen P.E."/>
            <person name="Cantu D."/>
        </authorList>
    </citation>
    <scope>NUCLEOTIDE SEQUENCE [LARGE SCALE GENOMIC DNA]</scope>
    <source>
        <strain evidence="3">UCR-EL1</strain>
    </source>
</reference>
<dbReference type="InterPro" id="IPR002220">
    <property type="entry name" value="DapA-like"/>
</dbReference>
<proteinExistence type="predicted"/>
<keyword evidence="3" id="KW-1185">Reference proteome</keyword>
<dbReference type="eggNOG" id="ENOG502QWNS">
    <property type="taxonomic scope" value="Eukaryota"/>
</dbReference>
<name>M7SPX1_EUTLA</name>